<keyword evidence="1" id="KW-0472">Membrane</keyword>
<dbReference type="InterPro" id="IPR019429">
    <property type="entry name" value="7TM_GPCR_serpentine_rcpt_Sri"/>
</dbReference>
<accession>A0A3P7J546</accession>
<proteinExistence type="predicted"/>
<dbReference type="Pfam" id="PF10327">
    <property type="entry name" value="7TM_GPCR_Sri"/>
    <property type="match status" value="1"/>
</dbReference>
<evidence type="ECO:0000313" key="2">
    <source>
        <dbReference type="EMBL" id="VDM72964.1"/>
    </source>
</evidence>
<feature type="transmembrane region" description="Helical" evidence="1">
    <location>
        <begin position="102"/>
        <end position="129"/>
    </location>
</feature>
<evidence type="ECO:0000256" key="1">
    <source>
        <dbReference type="SAM" id="Phobius"/>
    </source>
</evidence>
<evidence type="ECO:0000313" key="3">
    <source>
        <dbReference type="Proteomes" id="UP000270094"/>
    </source>
</evidence>
<name>A0A3P7J546_STRVU</name>
<organism evidence="2 3">
    <name type="scientific">Strongylus vulgaris</name>
    <name type="common">Blood worm</name>
    <dbReference type="NCBI Taxonomy" id="40348"/>
    <lineage>
        <taxon>Eukaryota</taxon>
        <taxon>Metazoa</taxon>
        <taxon>Ecdysozoa</taxon>
        <taxon>Nematoda</taxon>
        <taxon>Chromadorea</taxon>
        <taxon>Rhabditida</taxon>
        <taxon>Rhabditina</taxon>
        <taxon>Rhabditomorpha</taxon>
        <taxon>Strongyloidea</taxon>
        <taxon>Strongylidae</taxon>
        <taxon>Strongylus</taxon>
    </lineage>
</organism>
<keyword evidence="1" id="KW-1133">Transmembrane helix</keyword>
<protein>
    <submittedName>
        <fullName evidence="2">Uncharacterized protein</fullName>
    </submittedName>
</protein>
<dbReference type="Proteomes" id="UP000270094">
    <property type="component" value="Unassembled WGS sequence"/>
</dbReference>
<dbReference type="AlphaFoldDB" id="A0A3P7J546"/>
<feature type="transmembrane region" description="Helical" evidence="1">
    <location>
        <begin position="135"/>
        <end position="151"/>
    </location>
</feature>
<feature type="transmembrane region" description="Helical" evidence="1">
    <location>
        <begin position="56"/>
        <end position="81"/>
    </location>
</feature>
<dbReference type="OrthoDB" id="5872471at2759"/>
<reference evidence="2 3" key="1">
    <citation type="submission" date="2018-11" db="EMBL/GenBank/DDBJ databases">
        <authorList>
            <consortium name="Pathogen Informatics"/>
        </authorList>
    </citation>
    <scope>NUCLEOTIDE SEQUENCE [LARGE SCALE GENOMIC DNA]</scope>
</reference>
<sequence length="168" mass="18243">MMFITLAGVTIITTGMSTPFSIWAFKDNRESVSEALKLDSSLELDASFIITGGPTIYLWLGALAIGSSAAFIGATIIIKHTSIILKDHAKFSQTSRDMHRKAIIGLIIQTIAVFSSTIVPMFMLCHMILIPPSSLAFLTHYGTCATLLFSVKSFNASVSMICTTVPYR</sequence>
<dbReference type="EMBL" id="UYYB01028121">
    <property type="protein sequence ID" value="VDM72964.1"/>
    <property type="molecule type" value="Genomic_DNA"/>
</dbReference>
<gene>
    <name evidence="2" type="ORF">SVUK_LOCUS7962</name>
</gene>
<keyword evidence="1" id="KW-0812">Transmembrane</keyword>
<keyword evidence="3" id="KW-1185">Reference proteome</keyword>